<dbReference type="GO" id="GO:1990228">
    <property type="term" value="C:sulfurtransferase complex"/>
    <property type="evidence" value="ECO:0007669"/>
    <property type="project" value="TreeGrafter"/>
</dbReference>
<evidence type="ECO:0000256" key="2">
    <source>
        <dbReference type="ARBA" id="ARBA00007067"/>
    </source>
</evidence>
<dbReference type="InterPro" id="IPR027396">
    <property type="entry name" value="DsrEFH-like"/>
</dbReference>
<evidence type="ECO:0000256" key="4">
    <source>
        <dbReference type="ARBA" id="ARBA00022679"/>
    </source>
</evidence>
<proteinExistence type="inferred from homology"/>
<comment type="similarity">
    <text evidence="2">Belongs to the DsrE/TusD family.</text>
</comment>
<dbReference type="InterPro" id="IPR017463">
    <property type="entry name" value="Sulphur_relay_TusD/DsrE"/>
</dbReference>
<evidence type="ECO:0000313" key="5">
    <source>
        <dbReference type="EMBL" id="EIC31355.1"/>
    </source>
</evidence>
<dbReference type="EMBL" id="CM001475">
    <property type="protein sequence ID" value="EIC31355.1"/>
    <property type="molecule type" value="Genomic_DNA"/>
</dbReference>
<comment type="subcellular location">
    <subcellularLocation>
        <location evidence="1">Cytoplasm</location>
    </subcellularLocation>
</comment>
<dbReference type="Proteomes" id="UP000005090">
    <property type="component" value="Chromosome"/>
</dbReference>
<dbReference type="InterPro" id="IPR003787">
    <property type="entry name" value="Sulphur_relay_DsrE/F-like"/>
</dbReference>
<accession>H8GHN7</accession>
<dbReference type="PANTHER" id="PTHR34874">
    <property type="entry name" value="PROTEIN YCHN"/>
    <property type="match status" value="1"/>
</dbReference>
<protein>
    <submittedName>
        <fullName evidence="5">Sulfur relay protein TusD/DsrE</fullName>
    </submittedName>
</protein>
<organism evidence="5 6">
    <name type="scientific">Methylomicrobium album BG8</name>
    <dbReference type="NCBI Taxonomy" id="686340"/>
    <lineage>
        <taxon>Bacteria</taxon>
        <taxon>Pseudomonadati</taxon>
        <taxon>Pseudomonadota</taxon>
        <taxon>Gammaproteobacteria</taxon>
        <taxon>Methylococcales</taxon>
        <taxon>Methylococcaceae</taxon>
        <taxon>Methylomicrobium</taxon>
    </lineage>
</organism>
<dbReference type="PANTHER" id="PTHR34874:SF3">
    <property type="entry name" value="SULFURTRANSFERASE TUSD"/>
    <property type="match status" value="1"/>
</dbReference>
<keyword evidence="4" id="KW-0808">Transferase</keyword>
<keyword evidence="6" id="KW-1185">Reference proteome</keyword>
<dbReference type="GO" id="GO:0002143">
    <property type="term" value="P:tRNA wobble position uridine thiolation"/>
    <property type="evidence" value="ECO:0007669"/>
    <property type="project" value="TreeGrafter"/>
</dbReference>
<gene>
    <name evidence="5" type="ORF">Metal_3710</name>
</gene>
<dbReference type="STRING" id="686340.Metal_3710"/>
<reference evidence="5 6" key="1">
    <citation type="journal article" date="2013" name="Genome Announc.">
        <title>Genome Sequence of the Obligate Gammaproteobacterial Methanotroph Methylomicrobium album Strain BG8.</title>
        <authorList>
            <person name="Kits K.D."/>
            <person name="Kalyuzhnaya M.G."/>
            <person name="Klotz M.G."/>
            <person name="Jetten M.S."/>
            <person name="Op den Camp H.J."/>
            <person name="Vuilleumier S."/>
            <person name="Bringel F."/>
            <person name="Dispirito A.A."/>
            <person name="Murrell J.C."/>
            <person name="Bruce D."/>
            <person name="Cheng J.F."/>
            <person name="Copeland A."/>
            <person name="Goodwin L."/>
            <person name="Hauser L."/>
            <person name="Lajus A."/>
            <person name="Land M.L."/>
            <person name="Lapidus A."/>
            <person name="Lucas S."/>
            <person name="Medigue C."/>
            <person name="Pitluck S."/>
            <person name="Woyke T."/>
            <person name="Zeytun A."/>
            <person name="Stein L.Y."/>
        </authorList>
    </citation>
    <scope>NUCLEOTIDE SEQUENCE [LARGE SCALE GENOMIC DNA]</scope>
    <source>
        <strain evidence="5 6">BG8</strain>
    </source>
</reference>
<dbReference type="NCBIfam" id="TIGR03012">
    <property type="entry name" value="sulf_tusD_dsrE"/>
    <property type="match status" value="1"/>
</dbReference>
<keyword evidence="3" id="KW-0963">Cytoplasm</keyword>
<name>H8GHN7_METAL</name>
<dbReference type="GO" id="GO:0097163">
    <property type="term" value="F:sulfur carrier activity"/>
    <property type="evidence" value="ECO:0007669"/>
    <property type="project" value="TreeGrafter"/>
</dbReference>
<dbReference type="HOGENOM" id="CLU_132095_0_0_6"/>
<dbReference type="AlphaFoldDB" id="H8GHN7"/>
<sequence>MPDCVNLQGKKSIKLMKFALQINAGPYASNAGHTAYRFIEAALAMGHEVARVFFYHDGIYHGLRYATPPDDEFDCTACWSALAERHRIDLVLCISAAQKRGLLCRDEADRQGKHDDDLAPGFRIAGLGQLVEAIRHADRFLVFG</sequence>
<dbReference type="SUPFAM" id="SSF75169">
    <property type="entry name" value="DsrEFH-like"/>
    <property type="match status" value="1"/>
</dbReference>
<dbReference type="eggNOG" id="COG1553">
    <property type="taxonomic scope" value="Bacteria"/>
</dbReference>
<evidence type="ECO:0000256" key="3">
    <source>
        <dbReference type="ARBA" id="ARBA00022490"/>
    </source>
</evidence>
<dbReference type="FunFam" id="3.40.1260.10:FF:000001">
    <property type="entry name" value="Sulfurtransferase TusD"/>
    <property type="match status" value="1"/>
</dbReference>
<evidence type="ECO:0000313" key="6">
    <source>
        <dbReference type="Proteomes" id="UP000005090"/>
    </source>
</evidence>
<dbReference type="Gene3D" id="3.40.1260.10">
    <property type="entry name" value="DsrEFH-like"/>
    <property type="match status" value="1"/>
</dbReference>
<evidence type="ECO:0000256" key="1">
    <source>
        <dbReference type="ARBA" id="ARBA00004496"/>
    </source>
</evidence>
<dbReference type="Pfam" id="PF02635">
    <property type="entry name" value="DsrE"/>
    <property type="match status" value="1"/>
</dbReference>
<dbReference type="GO" id="GO:0016783">
    <property type="term" value="F:sulfurtransferase activity"/>
    <property type="evidence" value="ECO:0007669"/>
    <property type="project" value="InterPro"/>
</dbReference>
<dbReference type="NCBIfam" id="NF001237">
    <property type="entry name" value="PRK00207.1"/>
    <property type="match status" value="1"/>
</dbReference>